<dbReference type="EMBL" id="JAVSOO010000005">
    <property type="protein sequence ID" value="MDT4285983.1"/>
    <property type="molecule type" value="Genomic_DNA"/>
</dbReference>
<dbReference type="Proteomes" id="UP000053523">
    <property type="component" value="Unassembled WGS sequence"/>
</dbReference>
<dbReference type="KEGG" id="shh:ShL2_01468"/>
<name>A0A2A1KFR9_STAHA</name>
<gene>
    <name evidence="2" type="ORF">AL503_011040</name>
    <name evidence="3" type="ORF">CV019_08695</name>
    <name evidence="1" type="ORF">RO950_02980</name>
</gene>
<evidence type="ECO:0000313" key="2">
    <source>
        <dbReference type="EMBL" id="PNN21274.1"/>
    </source>
</evidence>
<dbReference type="AlphaFoldDB" id="A0A2A1KFR9"/>
<comment type="caution">
    <text evidence="2">The sequence shown here is derived from an EMBL/GenBank/DDBJ whole genome shotgun (WGS) entry which is preliminary data.</text>
</comment>
<evidence type="ECO:0000313" key="1">
    <source>
        <dbReference type="EMBL" id="MDT4285983.1"/>
    </source>
</evidence>
<keyword evidence="6" id="KW-1185">Reference proteome</keyword>
<evidence type="ECO:0000313" key="6">
    <source>
        <dbReference type="Proteomes" id="UP001269271"/>
    </source>
</evidence>
<proteinExistence type="predicted"/>
<protein>
    <submittedName>
        <fullName evidence="2">Uncharacterized protein</fullName>
    </submittedName>
</protein>
<dbReference type="EMBL" id="PGWX01000337">
    <property type="protein sequence ID" value="PPJ73902.1"/>
    <property type="molecule type" value="Genomic_DNA"/>
</dbReference>
<dbReference type="RefSeq" id="WP_011275881.1">
    <property type="nucleotide sequence ID" value="NZ_BKAY01000002.1"/>
</dbReference>
<dbReference type="EMBL" id="LORN02000015">
    <property type="protein sequence ID" value="PNN21274.1"/>
    <property type="molecule type" value="Genomic_DNA"/>
</dbReference>
<dbReference type="STRING" id="1283.ShL2_01468"/>
<organism evidence="2 4">
    <name type="scientific">Staphylococcus haemolyticus</name>
    <dbReference type="NCBI Taxonomy" id="1283"/>
    <lineage>
        <taxon>Bacteria</taxon>
        <taxon>Bacillati</taxon>
        <taxon>Bacillota</taxon>
        <taxon>Bacilli</taxon>
        <taxon>Bacillales</taxon>
        <taxon>Staphylococcaceae</taxon>
        <taxon>Staphylococcus</taxon>
    </lineage>
</organism>
<dbReference type="OMA" id="EFHAFLT"/>
<reference evidence="3 5" key="1">
    <citation type="submission" date="2017-11" db="EMBL/GenBank/DDBJ databases">
        <authorList>
            <person name="Founou R.C."/>
            <person name="Founou L."/>
            <person name="Allam M."/>
            <person name="Ismail A."/>
            <person name="Essack S.Y."/>
        </authorList>
    </citation>
    <scope>NUCLEOTIDE SEQUENCE [LARGE SCALE GENOMIC DNA]</scope>
    <source>
        <strain evidence="3 5">G811N2B1</strain>
    </source>
</reference>
<reference evidence="2 4" key="2">
    <citation type="submission" date="2017-12" db="EMBL/GenBank/DDBJ databases">
        <title>FDA dAtabase for Regulatory Grade micrObial Sequences (FDA-ARGOS): Supporting development and validation of Infectious Disease Dx tests.</title>
        <authorList>
            <person name="Hoffmann M."/>
            <person name="Allard M."/>
            <person name="Evans P."/>
            <person name="Brown E."/>
            <person name="Tallon L."/>
            <person name="Sadzewicz L."/>
            <person name="Sengamalay N."/>
            <person name="Ott S."/>
            <person name="Godinez A."/>
            <person name="Nagaraj S."/>
            <person name="Vavikolanu K."/>
            <person name="Aluvathingal J."/>
            <person name="Nadendla S."/>
            <person name="Sichtig H."/>
        </authorList>
    </citation>
    <scope>NUCLEOTIDE SEQUENCE [LARGE SCALE GENOMIC DNA]</scope>
    <source>
        <strain evidence="2 4">FDAARGOS_148</strain>
    </source>
</reference>
<dbReference type="Proteomes" id="UP000238153">
    <property type="component" value="Unassembled WGS sequence"/>
</dbReference>
<dbReference type="Proteomes" id="UP001269271">
    <property type="component" value="Unassembled WGS sequence"/>
</dbReference>
<reference evidence="1 6" key="3">
    <citation type="submission" date="2023-08" db="EMBL/GenBank/DDBJ databases">
        <title>Genomic surveillance of Staphylococcus haemolyticus neonatal outbreak in southern France.</title>
        <authorList>
            <person name="Magnan C."/>
            <person name="Morsli M."/>
            <person name="Thiery B."/>
            <person name="Salipante F."/>
            <person name="Attar J."/>
            <person name="Massimo D.M."/>
            <person name="Ory J."/>
            <person name="Pantel A."/>
            <person name="Lavigne J.-P."/>
        </authorList>
    </citation>
    <scope>NUCLEOTIDE SEQUENCE [LARGE SCALE GENOMIC DNA]</scope>
    <source>
        <strain evidence="1 6">NSH026</strain>
    </source>
</reference>
<sequence>MSKIKFKKIQEKTLDELEKEINMYLESDEGSQFEVLNISIDKIEERKFPNNEEVLNAILILNAK</sequence>
<accession>A0A2A1KFR9</accession>
<evidence type="ECO:0000313" key="3">
    <source>
        <dbReference type="EMBL" id="PPJ73902.1"/>
    </source>
</evidence>
<dbReference type="GeneID" id="93780978"/>
<evidence type="ECO:0000313" key="5">
    <source>
        <dbReference type="Proteomes" id="UP000238153"/>
    </source>
</evidence>
<evidence type="ECO:0000313" key="4">
    <source>
        <dbReference type="Proteomes" id="UP000053523"/>
    </source>
</evidence>